<name>A0A8J2VCI5_9BACL</name>
<gene>
    <name evidence="1" type="ORF">GCM10011571_06570</name>
</gene>
<proteinExistence type="predicted"/>
<protein>
    <submittedName>
        <fullName evidence="1">Uncharacterized protein</fullName>
    </submittedName>
</protein>
<accession>A0A8J2VCI5</accession>
<dbReference type="EMBL" id="BMHQ01000002">
    <property type="protein sequence ID" value="GGE08017.1"/>
    <property type="molecule type" value="Genomic_DNA"/>
</dbReference>
<keyword evidence="2" id="KW-1185">Reference proteome</keyword>
<reference evidence="1" key="2">
    <citation type="submission" date="2020-09" db="EMBL/GenBank/DDBJ databases">
        <authorList>
            <person name="Sun Q."/>
            <person name="Zhou Y."/>
        </authorList>
    </citation>
    <scope>NUCLEOTIDE SEQUENCE</scope>
    <source>
        <strain evidence="1">CGMCC 1.15179</strain>
    </source>
</reference>
<comment type="caution">
    <text evidence="1">The sequence shown here is derived from an EMBL/GenBank/DDBJ whole genome shotgun (WGS) entry which is preliminary data.</text>
</comment>
<sequence length="57" mass="6638">MLFINAPKITEPMAKAMYNAHDVTYDEYTRSLDKQLEVEKARDAEYRKAQRVVTESA</sequence>
<evidence type="ECO:0000313" key="2">
    <source>
        <dbReference type="Proteomes" id="UP000625210"/>
    </source>
</evidence>
<dbReference type="InterPro" id="IPR058676">
    <property type="entry name" value="YuzK"/>
</dbReference>
<evidence type="ECO:0000313" key="1">
    <source>
        <dbReference type="EMBL" id="GGE08017.1"/>
    </source>
</evidence>
<organism evidence="1 2">
    <name type="scientific">Marinithermofilum abyssi</name>
    <dbReference type="NCBI Taxonomy" id="1571185"/>
    <lineage>
        <taxon>Bacteria</taxon>
        <taxon>Bacillati</taxon>
        <taxon>Bacillota</taxon>
        <taxon>Bacilli</taxon>
        <taxon>Bacillales</taxon>
        <taxon>Thermoactinomycetaceae</taxon>
        <taxon>Marinithermofilum</taxon>
    </lineage>
</organism>
<reference evidence="1" key="1">
    <citation type="journal article" date="2014" name="Int. J. Syst. Evol. Microbiol.">
        <title>Complete genome sequence of Corynebacterium casei LMG S-19264T (=DSM 44701T), isolated from a smear-ripened cheese.</title>
        <authorList>
            <consortium name="US DOE Joint Genome Institute (JGI-PGF)"/>
            <person name="Walter F."/>
            <person name="Albersmeier A."/>
            <person name="Kalinowski J."/>
            <person name="Ruckert C."/>
        </authorList>
    </citation>
    <scope>NUCLEOTIDE SEQUENCE</scope>
    <source>
        <strain evidence="1">CGMCC 1.15179</strain>
    </source>
</reference>
<dbReference type="Pfam" id="PF26149">
    <property type="entry name" value="YuzK"/>
    <property type="match status" value="1"/>
</dbReference>
<dbReference type="AlphaFoldDB" id="A0A8J2VCI5"/>
<dbReference type="Proteomes" id="UP000625210">
    <property type="component" value="Unassembled WGS sequence"/>
</dbReference>